<evidence type="ECO:0000313" key="2">
    <source>
        <dbReference type="EMBL" id="SFT77314.1"/>
    </source>
</evidence>
<keyword evidence="3" id="KW-1185">Reference proteome</keyword>
<feature type="transmembrane region" description="Helical" evidence="1">
    <location>
        <begin position="29"/>
        <end position="47"/>
    </location>
</feature>
<dbReference type="Proteomes" id="UP000236454">
    <property type="component" value="Unassembled WGS sequence"/>
</dbReference>
<sequence length="438" mass="51782">MQWKKWFWVLGYFITIIGLGRYAHQDEFIHTFSSYTLAFAFYLTLYFQRKQYAVKELKIITFISAVIVLPFWPGLSPDFYRFLWDGRLILDGVNPYAHTPEALMEISRFANDAYYQDLYAGITQLSRENYSCYPSINQFYFALSNLFSKDVWFNMVVMRALIILSLFMAHHFTVKMLLQFDRSPKLASLFFLNPFVLLELVINLHFEGVMIAFLAPALFYLLRDRLFLSALFFALAINVKLTPLLLLPFVYKQLSIKHTILFYFYCAIALVVFTHLFLWPTYYENFAQSLSLYFANFEFNSSFYSIATKILYPIFTWETVYIVGPALSLLTVGILIVLALKRPVNSRIEILYYMMAGYVIYLILSSTIHPWYLSIPLFLGMFSKFNFVVIWSFVIILSYGFYAFETPWISSLMKWTEYVIVLVYFLQEKYKNKRFSLE</sequence>
<feature type="transmembrane region" description="Helical" evidence="1">
    <location>
        <begin position="7"/>
        <end position="23"/>
    </location>
</feature>
<proteinExistence type="predicted"/>
<feature type="transmembrane region" description="Helical" evidence="1">
    <location>
        <begin position="151"/>
        <end position="174"/>
    </location>
</feature>
<dbReference type="EMBL" id="FPAS01000003">
    <property type="protein sequence ID" value="SFT77314.1"/>
    <property type="molecule type" value="Genomic_DNA"/>
</dbReference>
<feature type="transmembrane region" description="Helical" evidence="1">
    <location>
        <begin position="385"/>
        <end position="402"/>
    </location>
</feature>
<name>A0A1I7AQX5_9FLAO</name>
<feature type="transmembrane region" description="Helical" evidence="1">
    <location>
        <begin position="186"/>
        <end position="206"/>
    </location>
</feature>
<keyword evidence="1" id="KW-0472">Membrane</keyword>
<dbReference type="Pfam" id="PF26314">
    <property type="entry name" value="MptA_B_family"/>
    <property type="match status" value="1"/>
</dbReference>
<dbReference type="AlphaFoldDB" id="A0A1I7AQX5"/>
<dbReference type="GO" id="GO:0005886">
    <property type="term" value="C:plasma membrane"/>
    <property type="evidence" value="ECO:0007669"/>
    <property type="project" value="UniProtKB-SubCell"/>
</dbReference>
<organism evidence="2 3">
    <name type="scientific">Lishizhenia tianjinensis</name>
    <dbReference type="NCBI Taxonomy" id="477690"/>
    <lineage>
        <taxon>Bacteria</taxon>
        <taxon>Pseudomonadati</taxon>
        <taxon>Bacteroidota</taxon>
        <taxon>Flavobacteriia</taxon>
        <taxon>Flavobacteriales</taxon>
        <taxon>Crocinitomicaceae</taxon>
        <taxon>Lishizhenia</taxon>
    </lineage>
</organism>
<feature type="transmembrane region" description="Helical" evidence="1">
    <location>
        <begin position="350"/>
        <end position="373"/>
    </location>
</feature>
<protein>
    <recommendedName>
        <fullName evidence="4">Mannosyltransferase related to Gpi18</fullName>
    </recommendedName>
</protein>
<reference evidence="2 3" key="1">
    <citation type="submission" date="2016-10" db="EMBL/GenBank/DDBJ databases">
        <authorList>
            <person name="de Groot N.N."/>
        </authorList>
    </citation>
    <scope>NUCLEOTIDE SEQUENCE [LARGE SCALE GENOMIC DNA]</scope>
    <source>
        <strain evidence="2 3">CGMCC 1.7005</strain>
    </source>
</reference>
<dbReference type="RefSeq" id="WP_090249803.1">
    <property type="nucleotide sequence ID" value="NZ_FPAS01000003.1"/>
</dbReference>
<evidence type="ECO:0000313" key="3">
    <source>
        <dbReference type="Proteomes" id="UP000236454"/>
    </source>
</evidence>
<feature type="transmembrane region" description="Helical" evidence="1">
    <location>
        <begin position="319"/>
        <end position="338"/>
    </location>
</feature>
<keyword evidence="1" id="KW-0812">Transmembrane</keyword>
<gene>
    <name evidence="2" type="ORF">SAMN05216474_2321</name>
</gene>
<feature type="transmembrane region" description="Helical" evidence="1">
    <location>
        <begin position="59"/>
        <end position="75"/>
    </location>
</feature>
<dbReference type="STRING" id="477690.SAMN05216474_2321"/>
<dbReference type="GO" id="GO:0016758">
    <property type="term" value="F:hexosyltransferase activity"/>
    <property type="evidence" value="ECO:0007669"/>
    <property type="project" value="InterPro"/>
</dbReference>
<keyword evidence="1" id="KW-1133">Transmembrane helix</keyword>
<evidence type="ECO:0000256" key="1">
    <source>
        <dbReference type="SAM" id="Phobius"/>
    </source>
</evidence>
<feature type="transmembrane region" description="Helical" evidence="1">
    <location>
        <begin position="226"/>
        <end position="248"/>
    </location>
</feature>
<accession>A0A1I7AQX5</accession>
<dbReference type="OrthoDB" id="1491846at2"/>
<feature type="transmembrane region" description="Helical" evidence="1">
    <location>
        <begin position="260"/>
        <end position="278"/>
    </location>
</feature>
<evidence type="ECO:0008006" key="4">
    <source>
        <dbReference type="Google" id="ProtNLM"/>
    </source>
</evidence>